<evidence type="ECO:0000313" key="2">
    <source>
        <dbReference type="EMBL" id="GFD60448.1"/>
    </source>
</evidence>
<feature type="transmembrane region" description="Helical" evidence="1">
    <location>
        <begin position="20"/>
        <end position="38"/>
    </location>
</feature>
<name>A0A699XR67_TANCI</name>
<proteinExistence type="predicted"/>
<sequence>MRLSHAPTSSLDCAFDASLSLWLASSVLFLAISSSRALRMRARLASACDTALSDSASDDRDSSSILMR</sequence>
<keyword evidence="1" id="KW-0812">Transmembrane</keyword>
<dbReference type="AlphaFoldDB" id="A0A699XR67"/>
<gene>
    <name evidence="2" type="ORF">Tci_932417</name>
</gene>
<keyword evidence="1" id="KW-0472">Membrane</keyword>
<comment type="caution">
    <text evidence="2">The sequence shown here is derived from an EMBL/GenBank/DDBJ whole genome shotgun (WGS) entry which is preliminary data.</text>
</comment>
<accession>A0A699XR67</accession>
<keyword evidence="1" id="KW-1133">Transmembrane helix</keyword>
<organism evidence="2">
    <name type="scientific">Tanacetum cinerariifolium</name>
    <name type="common">Dalmatian daisy</name>
    <name type="synonym">Chrysanthemum cinerariifolium</name>
    <dbReference type="NCBI Taxonomy" id="118510"/>
    <lineage>
        <taxon>Eukaryota</taxon>
        <taxon>Viridiplantae</taxon>
        <taxon>Streptophyta</taxon>
        <taxon>Embryophyta</taxon>
        <taxon>Tracheophyta</taxon>
        <taxon>Spermatophyta</taxon>
        <taxon>Magnoliopsida</taxon>
        <taxon>eudicotyledons</taxon>
        <taxon>Gunneridae</taxon>
        <taxon>Pentapetalae</taxon>
        <taxon>asterids</taxon>
        <taxon>campanulids</taxon>
        <taxon>Asterales</taxon>
        <taxon>Asteraceae</taxon>
        <taxon>Asteroideae</taxon>
        <taxon>Anthemideae</taxon>
        <taxon>Anthemidinae</taxon>
        <taxon>Tanacetum</taxon>
    </lineage>
</organism>
<dbReference type="EMBL" id="BKCJ011877787">
    <property type="protein sequence ID" value="GFD60448.1"/>
    <property type="molecule type" value="Genomic_DNA"/>
</dbReference>
<reference evidence="2" key="1">
    <citation type="journal article" date="2019" name="Sci. Rep.">
        <title>Draft genome of Tanacetum cinerariifolium, the natural source of mosquito coil.</title>
        <authorList>
            <person name="Yamashiro T."/>
            <person name="Shiraishi A."/>
            <person name="Satake H."/>
            <person name="Nakayama K."/>
        </authorList>
    </citation>
    <scope>NUCLEOTIDE SEQUENCE</scope>
</reference>
<protein>
    <submittedName>
        <fullName evidence="2">Uncharacterized protein</fullName>
    </submittedName>
</protein>
<evidence type="ECO:0000256" key="1">
    <source>
        <dbReference type="SAM" id="Phobius"/>
    </source>
</evidence>